<dbReference type="InterPro" id="IPR056072">
    <property type="entry name" value="SNTX_MACPF/CDC-like_dom"/>
</dbReference>
<gene>
    <name evidence="5" type="ORF">Triagg1_318</name>
</gene>
<feature type="compositionally biased region" description="Polar residues" evidence="1">
    <location>
        <begin position="1192"/>
        <end position="1206"/>
    </location>
</feature>
<evidence type="ECO:0000313" key="6">
    <source>
        <dbReference type="Proteomes" id="UP001273209"/>
    </source>
</evidence>
<dbReference type="Gene3D" id="3.40.50.300">
    <property type="entry name" value="P-loop containing nucleotide triphosphate hydrolases"/>
    <property type="match status" value="1"/>
</dbReference>
<dbReference type="Proteomes" id="UP001273209">
    <property type="component" value="Unassembled WGS sequence"/>
</dbReference>
<dbReference type="Pfam" id="PF24674">
    <property type="entry name" value="MACPF_SNTX"/>
    <property type="match status" value="1"/>
</dbReference>
<accession>A0AAE1M7B7</accession>
<dbReference type="InterPro" id="IPR058519">
    <property type="entry name" value="DUF8206"/>
</dbReference>
<comment type="caution">
    <text evidence="5">The sequence shown here is derived from an EMBL/GenBank/DDBJ whole genome shotgun (WGS) entry which is preliminary data.</text>
</comment>
<feature type="domain" description="SNTX MACPF/CDC-like" evidence="2">
    <location>
        <begin position="6"/>
        <end position="258"/>
    </location>
</feature>
<dbReference type="Pfam" id="PF26633">
    <property type="entry name" value="DUF8206"/>
    <property type="match status" value="1"/>
</dbReference>
<dbReference type="PANTHER" id="PTHR32046:SF11">
    <property type="entry name" value="IMMUNE-ASSOCIATED NUCLEOTIDE-BINDING PROTEIN 10-LIKE"/>
    <property type="match status" value="1"/>
</dbReference>
<dbReference type="SUPFAM" id="SSF52540">
    <property type="entry name" value="P-loop containing nucleoside triphosphate hydrolases"/>
    <property type="match status" value="1"/>
</dbReference>
<proteinExistence type="predicted"/>
<dbReference type="InterPro" id="IPR025662">
    <property type="entry name" value="Sigma_54_int_dom_ATP-bd_1"/>
</dbReference>
<dbReference type="InterPro" id="IPR027417">
    <property type="entry name" value="P-loop_NTPase"/>
</dbReference>
<evidence type="ECO:0008006" key="7">
    <source>
        <dbReference type="Google" id="ProtNLM"/>
    </source>
</evidence>
<evidence type="ECO:0000259" key="2">
    <source>
        <dbReference type="Pfam" id="PF24674"/>
    </source>
</evidence>
<feature type="domain" description="DUF8206" evidence="4">
    <location>
        <begin position="922"/>
        <end position="1003"/>
    </location>
</feature>
<dbReference type="EMBL" id="JAWRVG010000001">
    <property type="protein sequence ID" value="KAK4085328.1"/>
    <property type="molecule type" value="Genomic_DNA"/>
</dbReference>
<keyword evidence="6" id="KW-1185">Reference proteome</keyword>
<dbReference type="InterPro" id="IPR056073">
    <property type="entry name" value="DUF7656"/>
</dbReference>
<evidence type="ECO:0000313" key="5">
    <source>
        <dbReference type="EMBL" id="KAK4085328.1"/>
    </source>
</evidence>
<dbReference type="CDD" id="cd00882">
    <property type="entry name" value="Ras_like_GTPase"/>
    <property type="match status" value="1"/>
</dbReference>
<reference evidence="5" key="1">
    <citation type="submission" date="2023-11" db="EMBL/GenBank/DDBJ databases">
        <title>The genome sequences of three competitors of mushroom-forming fungi.</title>
        <authorList>
            <person name="Beijen E."/>
            <person name="Ohm R.A."/>
        </authorList>
    </citation>
    <scope>NUCLEOTIDE SEQUENCE</scope>
    <source>
        <strain evidence="5">CBS 100526</strain>
    </source>
</reference>
<organism evidence="5 6">
    <name type="scientific">Trichoderma aggressivum f. europaeum</name>
    <dbReference type="NCBI Taxonomy" id="173218"/>
    <lineage>
        <taxon>Eukaryota</taxon>
        <taxon>Fungi</taxon>
        <taxon>Dikarya</taxon>
        <taxon>Ascomycota</taxon>
        <taxon>Pezizomycotina</taxon>
        <taxon>Sordariomycetes</taxon>
        <taxon>Hypocreomycetidae</taxon>
        <taxon>Hypocreales</taxon>
        <taxon>Hypocreaceae</taxon>
        <taxon>Trichoderma</taxon>
    </lineage>
</organism>
<feature type="domain" description="DUF7656" evidence="3">
    <location>
        <begin position="387"/>
        <end position="487"/>
    </location>
</feature>
<dbReference type="Pfam" id="PF24676">
    <property type="entry name" value="DUF7656"/>
    <property type="match status" value="1"/>
</dbReference>
<evidence type="ECO:0000259" key="3">
    <source>
        <dbReference type="Pfam" id="PF24676"/>
    </source>
</evidence>
<feature type="compositionally biased region" description="Basic and acidic residues" evidence="1">
    <location>
        <begin position="1222"/>
        <end position="1233"/>
    </location>
</feature>
<dbReference type="GeneID" id="87917348"/>
<sequence length="1282" mass="144182">MDDQVVPALRRVAGIGTLYDAKTDKFLNASILSPDLSNKYVSTKQTPQADVTISRCASYGDVFNDLHIDDATAVNILSGILELQGAAVFLRDFVPSNGAGRAAVIHQVSTMVQTLVNLTEAFNSSGNSAPLQTNDCTHVVIGIKWGLRTIIAASCPTSSKSGMPEGEEATFNRDLEVLTSSIESGYITPQSPSTMGPEMELCNNLLLYSDVFENEGLIMQDVSEIRDFIRIVPAHIRQESGGKGWPIAYTMIPIKTLSYLLPLPDVFQHSLKPVRMDYLAGFVQLFDDLRTATVELRSYYTYLASHFMHVAKEHINEVSHAINYLDGIKKWASNELSHLLLDVRQGKKDHSILLALYHDITLTEPTPKQLAAIVGQETDKLEFIASAVAQGSNYIGHNGLSLEMVKKAHKDTDYYIFHFDSVAMDQKQEWNDNFTLLLELLGQRDDRMPVYIMDHDATDSHMCQGMPRISQHKGETESIFDVLVHRQFLSSLCFAQCSGGNLDKSNRQRPVKRRIVKIPCPRPGCAPCHLEWTCPQCFAAIEYGFSDDFFYCDCGRGLFSSYEFKCNSIKHDAGYKAYDVVELRKLLGKLSEDNYINILILGETGVGKSTFINAFVNYLSYSTLDEAKEAKKLASVIPCSFSLQTMDRENLATDIQEHNVKVGGRDDEVDGSTGNSATQKSAVYPVVIGARTYRLIDTPGIGDTRGHSYDKENMADILKTISSYDKLHGILVLVKSNNARLTITFKYCVKELLTHLHRSATKNMAFGFTNTRISNYTPGDTFKPLKTLLDEHSDIPITLSTSTTYCFDSESFRYLAAYKDGVQMANEEDFRRSWDHSSKEAHRLLNYFASTPPHPVTSTLSLNGARKLIMELTKPMASISESIRKNIQLCENKKMELNDTQLTAANLRKRLRLEKIQFKATKLDRPRTVCKNPDCCDFKDSGLDDGVVVTIYKTHCHPVCYLDNVKEDTVADPGLIRCAAFKRTSNCLLCRHRWQEHLHILYELSEVKVQVTDTEIERQLKAKGDDMTLRQTFIARLDQDIKEYNEELDEIRRAAARFCLFLRQIAISVINDATLDYLDMLIQDEASVIEAGRQRGLFMGPNKKRLQALKDDRRIHLELVETFKQNMNDPTCPEDALLDEQGVGALVEKLYKLKHFGANLEHIKYVIGSSIEHTYRERPYRVPIVSSRKRNASNTKGEAVSHQATKASKKKLAHRSSYSINGDDRVRTEKSDGGLRPVHGSANASQKVTYAEAAGSSYLRKDENVSKPIFGIFRLPWRSYGE</sequence>
<dbReference type="PANTHER" id="PTHR32046">
    <property type="entry name" value="G DOMAIN-CONTAINING PROTEIN"/>
    <property type="match status" value="1"/>
</dbReference>
<evidence type="ECO:0000256" key="1">
    <source>
        <dbReference type="SAM" id="MobiDB-lite"/>
    </source>
</evidence>
<evidence type="ECO:0000259" key="4">
    <source>
        <dbReference type="Pfam" id="PF26633"/>
    </source>
</evidence>
<dbReference type="PROSITE" id="PS00675">
    <property type="entry name" value="SIGMA54_INTERACT_1"/>
    <property type="match status" value="1"/>
</dbReference>
<dbReference type="RefSeq" id="XP_062760668.1">
    <property type="nucleotide sequence ID" value="XM_062898186.1"/>
</dbReference>
<protein>
    <recommendedName>
        <fullName evidence="7">G domain-containing protein</fullName>
    </recommendedName>
</protein>
<name>A0AAE1M7B7_9HYPO</name>
<feature type="region of interest" description="Disordered" evidence="1">
    <location>
        <begin position="1186"/>
        <end position="1247"/>
    </location>
</feature>